<feature type="domain" description="N-acetyltransferase" evidence="1">
    <location>
        <begin position="21"/>
        <end position="176"/>
    </location>
</feature>
<reference evidence="3" key="1">
    <citation type="submission" date="2018-12" db="EMBL/GenBank/DDBJ databases">
        <title>Tengunoibacter tsumagoiensis gen. nov., sp. nov., Dictyobacter kobayashii sp. nov., D. alpinus sp. nov., and D. joshuensis sp. nov. and description of Dictyobacteraceae fam. nov. within the order Ktedonobacterales isolated from Tengu-no-mugimeshi.</title>
        <authorList>
            <person name="Wang C.M."/>
            <person name="Zheng Y."/>
            <person name="Sakai Y."/>
            <person name="Toyoda A."/>
            <person name="Minakuchi Y."/>
            <person name="Abe K."/>
            <person name="Yokota A."/>
            <person name="Yabe S."/>
        </authorList>
    </citation>
    <scope>NUCLEOTIDE SEQUENCE [LARGE SCALE GENOMIC DNA]</scope>
    <source>
        <strain evidence="3">Uno3</strain>
    </source>
</reference>
<dbReference type="OrthoDB" id="157327at2"/>
<dbReference type="Proteomes" id="UP000287352">
    <property type="component" value="Unassembled WGS sequence"/>
</dbReference>
<sequence length="455" mass="52132">MQLNAITAAHPDYRHDLGNDLILRWSTPTDTEAIAHLCGQVFKEKEDDPPNQFLMNWVRQVMSGHHILMGQNDFGVVEDLHKQENPIVACTCLLRHTWDYEGIAFPVGRPEIVATDSDYRNRGLIRALFGMIHARSEAEGHLVQAITGIPYFYRQFGYEYAMDLDGKRITFIQTIPKARDDEPPYTLRGATEEDIPLILDYYRHHRRDSILWMKLTEEILRFRFTEWQKAAVPDKLPQHMMLIDAAGVPQAFVLCGEKRSWRGLDVFKLYFAPQVDIQALTPPLLRALTLYGEQTAASAEIDPLGEIHFHLGRSHPIYDALGGYLAPAFDPPYAWYLRVPDLAAFLTHIAPVLEKRLASSWMANYSGTVKIDFYRTGLVLQFEQGRLTRVEPWHKPVYGVDPLAGFPPLIFLQLLFGYRSLEDLRATFPDVWAKKEAKSLLEILFPQRDSSIALL</sequence>
<evidence type="ECO:0000313" key="3">
    <source>
        <dbReference type="Proteomes" id="UP000287352"/>
    </source>
</evidence>
<evidence type="ECO:0000259" key="1">
    <source>
        <dbReference type="PROSITE" id="PS51186"/>
    </source>
</evidence>
<dbReference type="AlphaFoldDB" id="A0A402A712"/>
<dbReference type="RefSeq" id="WP_126582456.1">
    <property type="nucleotide sequence ID" value="NZ_BIFR01000002.1"/>
</dbReference>
<dbReference type="EMBL" id="BIFR01000002">
    <property type="protein sequence ID" value="GCE14930.1"/>
    <property type="molecule type" value="Genomic_DNA"/>
</dbReference>
<dbReference type="InterPro" id="IPR000182">
    <property type="entry name" value="GNAT_dom"/>
</dbReference>
<accession>A0A402A712</accession>
<dbReference type="PROSITE" id="PS51186">
    <property type="entry name" value="GNAT"/>
    <property type="match status" value="1"/>
</dbReference>
<comment type="caution">
    <text evidence="2">The sequence shown here is derived from an EMBL/GenBank/DDBJ whole genome shotgun (WGS) entry which is preliminary data.</text>
</comment>
<keyword evidence="3" id="KW-1185">Reference proteome</keyword>
<dbReference type="InterPro" id="IPR016181">
    <property type="entry name" value="Acyl_CoA_acyltransferase"/>
</dbReference>
<name>A0A402A712_9CHLR</name>
<protein>
    <recommendedName>
        <fullName evidence="1">N-acetyltransferase domain-containing protein</fullName>
    </recommendedName>
</protein>
<gene>
    <name evidence="2" type="ORF">KTT_47890</name>
</gene>
<dbReference type="Gene3D" id="3.40.630.30">
    <property type="match status" value="1"/>
</dbReference>
<dbReference type="GO" id="GO:0016747">
    <property type="term" value="F:acyltransferase activity, transferring groups other than amino-acyl groups"/>
    <property type="evidence" value="ECO:0007669"/>
    <property type="project" value="InterPro"/>
</dbReference>
<organism evidence="2 3">
    <name type="scientific">Tengunoibacter tsumagoiensis</name>
    <dbReference type="NCBI Taxonomy" id="2014871"/>
    <lineage>
        <taxon>Bacteria</taxon>
        <taxon>Bacillati</taxon>
        <taxon>Chloroflexota</taxon>
        <taxon>Ktedonobacteria</taxon>
        <taxon>Ktedonobacterales</taxon>
        <taxon>Dictyobacteraceae</taxon>
        <taxon>Tengunoibacter</taxon>
    </lineage>
</organism>
<proteinExistence type="predicted"/>
<evidence type="ECO:0000313" key="2">
    <source>
        <dbReference type="EMBL" id="GCE14930.1"/>
    </source>
</evidence>
<dbReference type="SUPFAM" id="SSF55729">
    <property type="entry name" value="Acyl-CoA N-acyltransferases (Nat)"/>
    <property type="match status" value="1"/>
</dbReference>
<dbReference type="Pfam" id="PF13527">
    <property type="entry name" value="Acetyltransf_9"/>
    <property type="match status" value="1"/>
</dbReference>